<sequence>MRESMASMIPNGTHRCVRTRGGAWALRARRVQQEGRPGLLFCTATDLASGAETRSDLRNVYPKGFQTHDRCVPDRPGARLRRHTGSRAVDLVRRPAPLNMEGPS</sequence>
<evidence type="ECO:0000313" key="2">
    <source>
        <dbReference type="Proteomes" id="UP001500121"/>
    </source>
</evidence>
<protein>
    <submittedName>
        <fullName evidence="1">Uncharacterized protein</fullName>
    </submittedName>
</protein>
<evidence type="ECO:0000313" key="1">
    <source>
        <dbReference type="EMBL" id="GAA4747365.1"/>
    </source>
</evidence>
<comment type="caution">
    <text evidence="1">The sequence shown here is derived from an EMBL/GenBank/DDBJ whole genome shotgun (WGS) entry which is preliminary data.</text>
</comment>
<accession>A0ABP8Z5W1</accession>
<name>A0ABP8Z5W1_9MICO</name>
<proteinExistence type="predicted"/>
<organism evidence="1 2">
    <name type="scientific">Amnibacterium soli</name>
    <dbReference type="NCBI Taxonomy" id="1282736"/>
    <lineage>
        <taxon>Bacteria</taxon>
        <taxon>Bacillati</taxon>
        <taxon>Actinomycetota</taxon>
        <taxon>Actinomycetes</taxon>
        <taxon>Micrococcales</taxon>
        <taxon>Microbacteriaceae</taxon>
        <taxon>Amnibacterium</taxon>
    </lineage>
</organism>
<dbReference type="EMBL" id="BAABLP010000004">
    <property type="protein sequence ID" value="GAA4747365.1"/>
    <property type="molecule type" value="Genomic_DNA"/>
</dbReference>
<gene>
    <name evidence="1" type="ORF">GCM10025783_19340</name>
</gene>
<dbReference type="Proteomes" id="UP001500121">
    <property type="component" value="Unassembled WGS sequence"/>
</dbReference>
<keyword evidence="2" id="KW-1185">Reference proteome</keyword>
<reference evidence="2" key="1">
    <citation type="journal article" date="2019" name="Int. J. Syst. Evol. Microbiol.">
        <title>The Global Catalogue of Microorganisms (GCM) 10K type strain sequencing project: providing services to taxonomists for standard genome sequencing and annotation.</title>
        <authorList>
            <consortium name="The Broad Institute Genomics Platform"/>
            <consortium name="The Broad Institute Genome Sequencing Center for Infectious Disease"/>
            <person name="Wu L."/>
            <person name="Ma J."/>
        </authorList>
    </citation>
    <scope>NUCLEOTIDE SEQUENCE [LARGE SCALE GENOMIC DNA]</scope>
    <source>
        <strain evidence="2">JCM 19015</strain>
    </source>
</reference>